<accession>A0A328NE79</accession>
<feature type="compositionally biased region" description="Low complexity" evidence="1">
    <location>
        <begin position="39"/>
        <end position="60"/>
    </location>
</feature>
<dbReference type="AlphaFoldDB" id="A0A328NE79"/>
<organism evidence="2 3">
    <name type="scientific">Micromonospora noduli</name>
    <dbReference type="NCBI Taxonomy" id="709876"/>
    <lineage>
        <taxon>Bacteria</taxon>
        <taxon>Bacillati</taxon>
        <taxon>Actinomycetota</taxon>
        <taxon>Actinomycetes</taxon>
        <taxon>Micromonosporales</taxon>
        <taxon>Micromonosporaceae</taxon>
        <taxon>Micromonospora</taxon>
    </lineage>
</organism>
<gene>
    <name evidence="2" type="ORF">LAH08_01679</name>
</gene>
<feature type="region of interest" description="Disordered" evidence="1">
    <location>
        <begin position="39"/>
        <end position="84"/>
    </location>
</feature>
<dbReference type="Proteomes" id="UP000248966">
    <property type="component" value="Unassembled WGS sequence"/>
</dbReference>
<reference evidence="2 3" key="1">
    <citation type="submission" date="2018-03" db="EMBL/GenBank/DDBJ databases">
        <title>Defining the species Micromonospora saelicesensis and Micromonospora noduli under the framework of genomics.</title>
        <authorList>
            <person name="Riesco R."/>
            <person name="Trujillo M.E."/>
        </authorList>
    </citation>
    <scope>NUCLEOTIDE SEQUENCE [LARGE SCALE GENOMIC DNA]</scope>
    <source>
        <strain evidence="2 3">LAH08</strain>
    </source>
</reference>
<evidence type="ECO:0000256" key="1">
    <source>
        <dbReference type="SAM" id="MobiDB-lite"/>
    </source>
</evidence>
<evidence type="ECO:0000313" key="2">
    <source>
        <dbReference type="EMBL" id="RAO04331.1"/>
    </source>
</evidence>
<protein>
    <submittedName>
        <fullName evidence="2">Uncharacterized protein</fullName>
    </submittedName>
</protein>
<sequence length="240" mass="26042">MLRQGRQQNDWGGVTGSQRTTRLVALVVGTLCGLTACTGDPDSPPASTTPGPSASAIASPTWPPPRPTIRTGEEACGGSTFDPRAVRPYNPDGPAYAGAPVHLAALFVMHSYAPGELESELPVEWQSQRHPGMYPQQYTQLVVCEYFDDDYPSKKVDTCTCTYNTSTGDKQTAELRSARFTYRIFEAKTGKQVSRFSLPGTVNSCRAVVYGAAGGTYYRLVLNDELTARLRPLVMARRPG</sequence>
<name>A0A328NE79_9ACTN</name>
<dbReference type="EMBL" id="PYAA01000008">
    <property type="protein sequence ID" value="RAO04331.1"/>
    <property type="molecule type" value="Genomic_DNA"/>
</dbReference>
<proteinExistence type="predicted"/>
<comment type="caution">
    <text evidence="2">The sequence shown here is derived from an EMBL/GenBank/DDBJ whole genome shotgun (WGS) entry which is preliminary data.</text>
</comment>
<evidence type="ECO:0000313" key="3">
    <source>
        <dbReference type="Proteomes" id="UP000248966"/>
    </source>
</evidence>